<feature type="transmembrane region" description="Helical" evidence="7">
    <location>
        <begin position="315"/>
        <end position="335"/>
    </location>
</feature>
<feature type="region of interest" description="Disordered" evidence="6">
    <location>
        <begin position="371"/>
        <end position="406"/>
    </location>
</feature>
<feature type="transmembrane region" description="Helical" evidence="7">
    <location>
        <begin position="123"/>
        <end position="144"/>
    </location>
</feature>
<dbReference type="PANTHER" id="PTHR33885">
    <property type="entry name" value="PHAGE SHOCK PROTEIN C"/>
    <property type="match status" value="1"/>
</dbReference>
<sequence>MNEGVKVSIAGIAFRLDAGAYEVLKAYLDRLEEGYAKRSEGREIIADIEARLAELLLDRQPEEQVVSEALARSVVEQLGLPDDLDETEPVTGRIPKRLHRNPDGALLGGVCSGIAAYFHIDTVWVRLGFFLPLFLLILCTALGLDGDVEDFFAILFGLCVLLYPVLWIIVPMARTPRQKLEMSGRRVTASAIRQSFEQDASAMPSSPRRQRAAGVWADLFYGLGRVLLVLLKVIVFCALLALGAIIVGCLVCIVILLSSSELFGFGYLQEALQGMVGITPVLYVILLLVAVLLPLVLLGYFLICLLLGRSCNRTFMTVLGVLWILLAVYLSVVSLRNGDTLREAPFRMEERWERDRGRWEDAWEERWEERWDERREPVGPGAPQWREIRSDKPGPAPAADRNLLLN</sequence>
<evidence type="ECO:0000256" key="3">
    <source>
        <dbReference type="ARBA" id="ARBA00022692"/>
    </source>
</evidence>
<dbReference type="GO" id="GO:0005886">
    <property type="term" value="C:plasma membrane"/>
    <property type="evidence" value="ECO:0007669"/>
    <property type="project" value="UniProtKB-SubCell"/>
</dbReference>
<dbReference type="InterPro" id="IPR054321">
    <property type="entry name" value="PspC-rel_TM"/>
</dbReference>
<dbReference type="AlphaFoldDB" id="A0A9D2DEA2"/>
<keyword evidence="5 7" id="KW-0472">Membrane</keyword>
<accession>A0A9D2DEA2</accession>
<evidence type="ECO:0000256" key="1">
    <source>
        <dbReference type="ARBA" id="ARBA00004162"/>
    </source>
</evidence>
<dbReference type="EMBL" id="DXCC01000017">
    <property type="protein sequence ID" value="HIZ15401.1"/>
    <property type="molecule type" value="Genomic_DNA"/>
</dbReference>
<feature type="domain" description="PspC-related transmembrane region" evidence="9">
    <location>
        <begin position="219"/>
        <end position="333"/>
    </location>
</feature>
<dbReference type="Proteomes" id="UP000824014">
    <property type="component" value="Unassembled WGS sequence"/>
</dbReference>
<keyword evidence="2" id="KW-1003">Cell membrane</keyword>
<evidence type="ECO:0000259" key="8">
    <source>
        <dbReference type="Pfam" id="PF04024"/>
    </source>
</evidence>
<proteinExistence type="predicted"/>
<evidence type="ECO:0000256" key="2">
    <source>
        <dbReference type="ARBA" id="ARBA00022475"/>
    </source>
</evidence>
<protein>
    <submittedName>
        <fullName evidence="10">PspC domain-containing protein</fullName>
    </submittedName>
</protein>
<evidence type="ECO:0000256" key="4">
    <source>
        <dbReference type="ARBA" id="ARBA00022989"/>
    </source>
</evidence>
<feature type="transmembrane region" description="Helical" evidence="7">
    <location>
        <begin position="277"/>
        <end position="303"/>
    </location>
</feature>
<comment type="caution">
    <text evidence="10">The sequence shown here is derived from an EMBL/GenBank/DDBJ whole genome shotgun (WGS) entry which is preliminary data.</text>
</comment>
<gene>
    <name evidence="10" type="ORF">H9816_05780</name>
</gene>
<evidence type="ECO:0000259" key="9">
    <source>
        <dbReference type="Pfam" id="PF22571"/>
    </source>
</evidence>
<organism evidence="10 11">
    <name type="scientific">Candidatus Tidjanibacter faecipullorum</name>
    <dbReference type="NCBI Taxonomy" id="2838766"/>
    <lineage>
        <taxon>Bacteria</taxon>
        <taxon>Pseudomonadati</taxon>
        <taxon>Bacteroidota</taxon>
        <taxon>Bacteroidia</taxon>
        <taxon>Bacteroidales</taxon>
        <taxon>Rikenellaceae</taxon>
        <taxon>Tidjanibacter</taxon>
    </lineage>
</organism>
<keyword evidence="4 7" id="KW-1133">Transmembrane helix</keyword>
<evidence type="ECO:0000313" key="10">
    <source>
        <dbReference type="EMBL" id="HIZ15401.1"/>
    </source>
</evidence>
<reference evidence="10" key="1">
    <citation type="journal article" date="2021" name="PeerJ">
        <title>Extensive microbial diversity within the chicken gut microbiome revealed by metagenomics and culture.</title>
        <authorList>
            <person name="Gilroy R."/>
            <person name="Ravi A."/>
            <person name="Getino M."/>
            <person name="Pursley I."/>
            <person name="Horton D.L."/>
            <person name="Alikhan N.F."/>
            <person name="Baker D."/>
            <person name="Gharbi K."/>
            <person name="Hall N."/>
            <person name="Watson M."/>
            <person name="Adriaenssens E.M."/>
            <person name="Foster-Nyarko E."/>
            <person name="Jarju S."/>
            <person name="Secka A."/>
            <person name="Antonio M."/>
            <person name="Oren A."/>
            <person name="Chaudhuri R.R."/>
            <person name="La Ragione R."/>
            <person name="Hildebrand F."/>
            <person name="Pallen M.J."/>
        </authorList>
    </citation>
    <scope>NUCLEOTIDE SEQUENCE</scope>
    <source>
        <strain evidence="10">ChiHjej11B10-19426</strain>
    </source>
</reference>
<evidence type="ECO:0000256" key="5">
    <source>
        <dbReference type="ARBA" id="ARBA00023136"/>
    </source>
</evidence>
<feature type="domain" description="Phage shock protein PspC N-terminal" evidence="8">
    <location>
        <begin position="96"/>
        <end position="135"/>
    </location>
</feature>
<evidence type="ECO:0000313" key="11">
    <source>
        <dbReference type="Proteomes" id="UP000824014"/>
    </source>
</evidence>
<keyword evidence="3 7" id="KW-0812">Transmembrane</keyword>
<comment type="subcellular location">
    <subcellularLocation>
        <location evidence="1">Cell membrane</location>
        <topology evidence="1">Single-pass membrane protein</topology>
    </subcellularLocation>
</comment>
<feature type="transmembrane region" description="Helical" evidence="7">
    <location>
        <begin position="229"/>
        <end position="257"/>
    </location>
</feature>
<dbReference type="Pfam" id="PF22571">
    <property type="entry name" value="LiaI-LiaF-TM_PspC"/>
    <property type="match status" value="1"/>
</dbReference>
<dbReference type="InterPro" id="IPR007168">
    <property type="entry name" value="Phageshock_PspC_N"/>
</dbReference>
<dbReference type="Pfam" id="PF04024">
    <property type="entry name" value="PspC"/>
    <property type="match status" value="1"/>
</dbReference>
<evidence type="ECO:0000256" key="6">
    <source>
        <dbReference type="SAM" id="MobiDB-lite"/>
    </source>
</evidence>
<name>A0A9D2DEA2_9BACT</name>
<reference evidence="10" key="2">
    <citation type="submission" date="2021-04" db="EMBL/GenBank/DDBJ databases">
        <authorList>
            <person name="Gilroy R."/>
        </authorList>
    </citation>
    <scope>NUCLEOTIDE SEQUENCE</scope>
    <source>
        <strain evidence="10">ChiHjej11B10-19426</strain>
    </source>
</reference>
<dbReference type="PANTHER" id="PTHR33885:SF3">
    <property type="entry name" value="PHAGE SHOCK PROTEIN C"/>
    <property type="match status" value="1"/>
</dbReference>
<dbReference type="InterPro" id="IPR052027">
    <property type="entry name" value="PspC"/>
</dbReference>
<feature type="transmembrane region" description="Helical" evidence="7">
    <location>
        <begin position="150"/>
        <end position="170"/>
    </location>
</feature>
<evidence type="ECO:0000256" key="7">
    <source>
        <dbReference type="SAM" id="Phobius"/>
    </source>
</evidence>